<organism evidence="8 9">
    <name type="scientific">Seminavis robusta</name>
    <dbReference type="NCBI Taxonomy" id="568900"/>
    <lineage>
        <taxon>Eukaryota</taxon>
        <taxon>Sar</taxon>
        <taxon>Stramenopiles</taxon>
        <taxon>Ochrophyta</taxon>
        <taxon>Bacillariophyta</taxon>
        <taxon>Bacillariophyceae</taxon>
        <taxon>Bacillariophycidae</taxon>
        <taxon>Naviculales</taxon>
        <taxon>Naviculaceae</taxon>
        <taxon>Seminavis</taxon>
    </lineage>
</organism>
<feature type="domain" description="Beta-catenin-like protein 1 N-terminal" evidence="7">
    <location>
        <begin position="104"/>
        <end position="220"/>
    </location>
</feature>
<keyword evidence="3" id="KW-0677">Repeat</keyword>
<accession>A0A9N8DWA3</accession>
<evidence type="ECO:0000256" key="4">
    <source>
        <dbReference type="ARBA" id="ARBA00023054"/>
    </source>
</evidence>
<keyword evidence="4" id="KW-0175">Coiled coil</keyword>
<dbReference type="InterPro" id="IPR013180">
    <property type="entry name" value="CTNNBL1_N"/>
</dbReference>
<reference evidence="8" key="1">
    <citation type="submission" date="2020-06" db="EMBL/GenBank/DDBJ databases">
        <authorList>
            <consortium name="Plant Systems Biology data submission"/>
        </authorList>
    </citation>
    <scope>NUCLEOTIDE SEQUENCE</scope>
    <source>
        <strain evidence="8">D6</strain>
    </source>
</reference>
<dbReference type="OrthoDB" id="1898821at2759"/>
<evidence type="ECO:0000256" key="5">
    <source>
        <dbReference type="ARBA" id="ARBA00023242"/>
    </source>
</evidence>
<dbReference type="Pfam" id="PF08216">
    <property type="entry name" value="CTNNBL"/>
    <property type="match status" value="2"/>
</dbReference>
<dbReference type="InterPro" id="IPR039678">
    <property type="entry name" value="CTNNBL1"/>
</dbReference>
<comment type="caution">
    <text evidence="8">The sequence shown here is derived from an EMBL/GenBank/DDBJ whole genome shotgun (WGS) entry which is preliminary data.</text>
</comment>
<evidence type="ECO:0000313" key="8">
    <source>
        <dbReference type="EMBL" id="CAB9507991.1"/>
    </source>
</evidence>
<keyword evidence="2" id="KW-0597">Phosphoprotein</keyword>
<dbReference type="PANTHER" id="PTHR14978:SF0">
    <property type="entry name" value="BETA-CATENIN-LIKE PROTEIN 1"/>
    <property type="match status" value="1"/>
</dbReference>
<evidence type="ECO:0000256" key="2">
    <source>
        <dbReference type="ARBA" id="ARBA00022553"/>
    </source>
</evidence>
<feature type="compositionally biased region" description="Polar residues" evidence="6">
    <location>
        <begin position="56"/>
        <end position="66"/>
    </location>
</feature>
<evidence type="ECO:0000259" key="7">
    <source>
        <dbReference type="SMART" id="SM01156"/>
    </source>
</evidence>
<name>A0A9N8DWA3_9STRA</name>
<proteinExistence type="predicted"/>
<sequence length="698" mass="77620">MVSSSSVKAKKAGVSGDDLVSFIPAKTWQGSKPGYFFGTVKKTGLGYHLDPHQQKEQTTSSATKAANNKHKMVSPVDLPSAKRAKRSVVFAEDQNTVRTIPSKNNSNNSTLLEEAEQAAKENHTKVIDLTSKGVQNAIKNLQKANEKNQIQRSQHPDEPELYMDSEVALYEAIAALQPIAADPTNLYPPLTNNKSNDTLWSDTFTQLCMHPNADVVSTLVALLLELLDPALLDTTLSSQHARNQPVLCLAKLTLQHLMELIVGNLKRLQQTTEKQEAQEGIGKGVQDVLSLMENLLEMDLTLQTTNDNDNPTFLVDSDDHSVAAKLVKETPFLSWLFLQIQDNTPSKDRALEILAFLVQREEVHTIHPNWTQLPAYKSALEEEEEEDNNNDQTEKQNDKTIDGMEILLVNGIAPFRKQQPANETEVEALENAVICIEAALTFSPPNVQAFLDAQGIELVLRCLKEKVHAGGVALKLLDFSGSHAVYQKAAEHLVAQANGLKYFFPLYMGRQLPKPAILSWAKKNNDNTNNKKKSAITKAKKEWLHAMDNQTIRILYALTRHLTDKSPQDAKQRLLAKFLDDDKCDRLVELLLSYDQKERLAEFKFWKSDVEEELDDALAKDAALEAKLRGGGDIFHRLGAIAGFCCVGSKRCHERILSQLSMKQSGIAVVKAALEEFISVLGTGNPQAEQLQVYYDGI</sequence>
<keyword evidence="9" id="KW-1185">Reference proteome</keyword>
<dbReference type="Proteomes" id="UP001153069">
    <property type="component" value="Unassembled WGS sequence"/>
</dbReference>
<comment type="subcellular location">
    <subcellularLocation>
        <location evidence="1">Nucleus</location>
    </subcellularLocation>
</comment>
<feature type="region of interest" description="Disordered" evidence="6">
    <location>
        <begin position="52"/>
        <end position="73"/>
    </location>
</feature>
<evidence type="ECO:0000313" key="9">
    <source>
        <dbReference type="Proteomes" id="UP001153069"/>
    </source>
</evidence>
<evidence type="ECO:0000256" key="3">
    <source>
        <dbReference type="ARBA" id="ARBA00022737"/>
    </source>
</evidence>
<evidence type="ECO:0000256" key="6">
    <source>
        <dbReference type="SAM" id="MobiDB-lite"/>
    </source>
</evidence>
<gene>
    <name evidence="8" type="ORF">SEMRO_328_G118550.1</name>
</gene>
<dbReference type="InterPro" id="IPR011989">
    <property type="entry name" value="ARM-like"/>
</dbReference>
<dbReference type="GO" id="GO:0005681">
    <property type="term" value="C:spliceosomal complex"/>
    <property type="evidence" value="ECO:0007669"/>
    <property type="project" value="TreeGrafter"/>
</dbReference>
<dbReference type="SMART" id="SM01156">
    <property type="entry name" value="DUF1716"/>
    <property type="match status" value="1"/>
</dbReference>
<dbReference type="EMBL" id="CAICTM010000327">
    <property type="protein sequence ID" value="CAB9507991.1"/>
    <property type="molecule type" value="Genomic_DNA"/>
</dbReference>
<feature type="region of interest" description="Disordered" evidence="6">
    <location>
        <begin position="380"/>
        <end position="399"/>
    </location>
</feature>
<keyword evidence="5" id="KW-0539">Nucleus</keyword>
<dbReference type="AlphaFoldDB" id="A0A9N8DWA3"/>
<protein>
    <submittedName>
        <fullName evidence="8">Catenin-like protein 1</fullName>
    </submittedName>
</protein>
<dbReference type="Gene3D" id="1.25.10.10">
    <property type="entry name" value="Leucine-rich Repeat Variant"/>
    <property type="match status" value="1"/>
</dbReference>
<dbReference type="PANTHER" id="PTHR14978">
    <property type="entry name" value="BETA-CATENIN-LIKE PROTEIN 1 NUCLEAR ASSOCIATED PROTEIN"/>
    <property type="match status" value="1"/>
</dbReference>
<evidence type="ECO:0000256" key="1">
    <source>
        <dbReference type="ARBA" id="ARBA00004123"/>
    </source>
</evidence>